<reference evidence="1 2" key="1">
    <citation type="journal article" date="2015" name="Genome Biol.">
        <title>Comparative genomics of Steinernema reveals deeply conserved gene regulatory networks.</title>
        <authorList>
            <person name="Dillman A.R."/>
            <person name="Macchietto M."/>
            <person name="Porter C.F."/>
            <person name="Rogers A."/>
            <person name="Williams B."/>
            <person name="Antoshechkin I."/>
            <person name="Lee M.M."/>
            <person name="Goodwin Z."/>
            <person name="Lu X."/>
            <person name="Lewis E.E."/>
            <person name="Goodrich-Blair H."/>
            <person name="Stock S.P."/>
            <person name="Adams B.J."/>
            <person name="Sternberg P.W."/>
            <person name="Mortazavi A."/>
        </authorList>
    </citation>
    <scope>NUCLEOTIDE SEQUENCE [LARGE SCALE GENOMIC DNA]</scope>
    <source>
        <strain evidence="1 2">ALL</strain>
    </source>
</reference>
<dbReference type="EMBL" id="AZBU02000002">
    <property type="protein sequence ID" value="TKR95777.1"/>
    <property type="molecule type" value="Genomic_DNA"/>
</dbReference>
<sequence length="256" mass="30144">MDRIPVAFVDSVAHALSDDNLLHLCFVNFWRTCEKHSRKCDLWRKVGERHYKKRKNYELKVVVNDEALSVEVQGELAEDSKHSTLTEFSKLINPFTRISRVTMFTNFEGFEELACQKTQLQRVLELFQNQTIDEIYVSKFFELSNFSFTRFLWKRPVHDIGFSSLSFTDEFVAYHILENESLKQVFVTDTTYTFMCKLIKSWKDELKLEFCSERDSEGKSFSDLRDLGFEKTDSLSVSRCSVVRKSGRSLKFYAFK</sequence>
<comment type="caution">
    <text evidence="1">The sequence shown here is derived from an EMBL/GenBank/DDBJ whole genome shotgun (WGS) entry which is preliminary data.</text>
</comment>
<keyword evidence="2" id="KW-1185">Reference proteome</keyword>
<gene>
    <name evidence="1" type="ORF">L596_009901</name>
</gene>
<reference evidence="1 2" key="2">
    <citation type="journal article" date="2019" name="G3 (Bethesda)">
        <title>Hybrid Assembly of the Genome of the Entomopathogenic Nematode Steinernema carpocapsae Identifies the X-Chromosome.</title>
        <authorList>
            <person name="Serra L."/>
            <person name="Macchietto M."/>
            <person name="Macias-Munoz A."/>
            <person name="McGill C.J."/>
            <person name="Rodriguez I.M."/>
            <person name="Rodriguez B."/>
            <person name="Murad R."/>
            <person name="Mortazavi A."/>
        </authorList>
    </citation>
    <scope>NUCLEOTIDE SEQUENCE [LARGE SCALE GENOMIC DNA]</scope>
    <source>
        <strain evidence="1 2">ALL</strain>
    </source>
</reference>
<dbReference type="AlphaFoldDB" id="A0A4U5PGN9"/>
<proteinExistence type="predicted"/>
<accession>A0A4U5PGN9</accession>
<organism evidence="1 2">
    <name type="scientific">Steinernema carpocapsae</name>
    <name type="common">Entomopathogenic nematode</name>
    <dbReference type="NCBI Taxonomy" id="34508"/>
    <lineage>
        <taxon>Eukaryota</taxon>
        <taxon>Metazoa</taxon>
        <taxon>Ecdysozoa</taxon>
        <taxon>Nematoda</taxon>
        <taxon>Chromadorea</taxon>
        <taxon>Rhabditida</taxon>
        <taxon>Tylenchina</taxon>
        <taxon>Panagrolaimomorpha</taxon>
        <taxon>Strongyloidoidea</taxon>
        <taxon>Steinernematidae</taxon>
        <taxon>Steinernema</taxon>
    </lineage>
</organism>
<evidence type="ECO:0000313" key="2">
    <source>
        <dbReference type="Proteomes" id="UP000298663"/>
    </source>
</evidence>
<protein>
    <submittedName>
        <fullName evidence="1">Uncharacterized protein</fullName>
    </submittedName>
</protein>
<dbReference type="Proteomes" id="UP000298663">
    <property type="component" value="Unassembled WGS sequence"/>
</dbReference>
<evidence type="ECO:0000313" key="1">
    <source>
        <dbReference type="EMBL" id="TKR95777.1"/>
    </source>
</evidence>
<name>A0A4U5PGN9_STECR</name>